<feature type="region of interest" description="Disordered" evidence="1">
    <location>
        <begin position="51"/>
        <end position="70"/>
    </location>
</feature>
<accession>A0ABS3S9R2</accession>
<protein>
    <submittedName>
        <fullName evidence="2">Uncharacterized protein</fullName>
    </submittedName>
</protein>
<dbReference type="Proteomes" id="UP000680206">
    <property type="component" value="Unassembled WGS sequence"/>
</dbReference>
<sequence length="70" mass="7972">MTEPDEATRSDGEQLTLTWRLIPADPSVKEQLTRVQARAIKEVLTWWTEQAAQFPSKSSQQDREAADQEA</sequence>
<organism evidence="2 3">
    <name type="scientific">Actinomadura violacea</name>
    <dbReference type="NCBI Taxonomy" id="2819934"/>
    <lineage>
        <taxon>Bacteria</taxon>
        <taxon>Bacillati</taxon>
        <taxon>Actinomycetota</taxon>
        <taxon>Actinomycetes</taxon>
        <taxon>Streptosporangiales</taxon>
        <taxon>Thermomonosporaceae</taxon>
        <taxon>Actinomadura</taxon>
    </lineage>
</organism>
<comment type="caution">
    <text evidence="2">The sequence shown here is derived from an EMBL/GenBank/DDBJ whole genome shotgun (WGS) entry which is preliminary data.</text>
</comment>
<gene>
    <name evidence="2" type="ORF">J4709_50140</name>
</gene>
<dbReference type="EMBL" id="JAGEPF010000051">
    <property type="protein sequence ID" value="MBO2465746.1"/>
    <property type="molecule type" value="Genomic_DNA"/>
</dbReference>
<evidence type="ECO:0000256" key="1">
    <source>
        <dbReference type="SAM" id="MobiDB-lite"/>
    </source>
</evidence>
<dbReference type="RefSeq" id="WP_208252588.1">
    <property type="nucleotide sequence ID" value="NZ_JAGEPF010000051.1"/>
</dbReference>
<feature type="compositionally biased region" description="Basic and acidic residues" evidence="1">
    <location>
        <begin position="60"/>
        <end position="70"/>
    </location>
</feature>
<proteinExistence type="predicted"/>
<name>A0ABS3S9R2_9ACTN</name>
<evidence type="ECO:0000313" key="2">
    <source>
        <dbReference type="EMBL" id="MBO2465746.1"/>
    </source>
</evidence>
<keyword evidence="3" id="KW-1185">Reference proteome</keyword>
<evidence type="ECO:0000313" key="3">
    <source>
        <dbReference type="Proteomes" id="UP000680206"/>
    </source>
</evidence>
<reference evidence="2 3" key="1">
    <citation type="submission" date="2021-03" db="EMBL/GenBank/DDBJ databases">
        <title>Actinomadura violae sp. nov., isolated from lichen in Thailand.</title>
        <authorList>
            <person name="Kanchanasin P."/>
            <person name="Saeng-In P."/>
            <person name="Phongsopitanun W."/>
            <person name="Yuki M."/>
            <person name="Kudo T."/>
            <person name="Ohkuma M."/>
            <person name="Tanasupawat S."/>
        </authorList>
    </citation>
    <scope>NUCLEOTIDE SEQUENCE [LARGE SCALE GENOMIC DNA]</scope>
    <source>
        <strain evidence="2 3">LCR2-06</strain>
    </source>
</reference>